<keyword evidence="7" id="KW-1003">Cell membrane</keyword>
<evidence type="ECO:0000313" key="10">
    <source>
        <dbReference type="EMBL" id="CAK8685196.1"/>
    </source>
</evidence>
<evidence type="ECO:0000256" key="6">
    <source>
        <dbReference type="ARBA" id="ARBA00023277"/>
    </source>
</evidence>
<dbReference type="InterPro" id="IPR045583">
    <property type="entry name" value="KPBA/B_C"/>
</dbReference>
<keyword evidence="11" id="KW-1185">Reference proteome</keyword>
<comment type="caution">
    <text evidence="10">The sequence shown here is derived from an EMBL/GenBank/DDBJ whole genome shotgun (WGS) entry which is preliminary data.</text>
</comment>
<evidence type="ECO:0000256" key="2">
    <source>
        <dbReference type="ARBA" id="ARBA00005131"/>
    </source>
</evidence>
<gene>
    <name evidence="10" type="ORF">CVLEPA_LOCUS16340</name>
</gene>
<dbReference type="Proteomes" id="UP001642483">
    <property type="component" value="Unassembled WGS sequence"/>
</dbReference>
<dbReference type="PANTHER" id="PTHR10749">
    <property type="entry name" value="PHOSPHORYLASE B KINASE REGULATORY SUBUNIT"/>
    <property type="match status" value="1"/>
</dbReference>
<organism evidence="10 11">
    <name type="scientific">Clavelina lepadiformis</name>
    <name type="common">Light-bulb sea squirt</name>
    <name type="synonym">Ascidia lepadiformis</name>
    <dbReference type="NCBI Taxonomy" id="159417"/>
    <lineage>
        <taxon>Eukaryota</taxon>
        <taxon>Metazoa</taxon>
        <taxon>Chordata</taxon>
        <taxon>Tunicata</taxon>
        <taxon>Ascidiacea</taxon>
        <taxon>Aplousobranchia</taxon>
        <taxon>Clavelinidae</taxon>
        <taxon>Clavelina</taxon>
    </lineage>
</organism>
<comment type="pathway">
    <text evidence="2 7">Glycan biosynthesis; glycogen metabolism.</text>
</comment>
<evidence type="ECO:0000256" key="4">
    <source>
        <dbReference type="ARBA" id="ARBA00022600"/>
    </source>
</evidence>
<sequence>MFFESVDESSASADGSSESNLYDETQKKLDEYYVALKRLLLPCQSSSTGLFSCNSEAYIRDSVYCSAAVWALALAYRRVDDDKGRTYELEHSAVKCMRGILYCYMRQADKVETFKSTQKMDAALHSKFDTWSGDAISQPYHHLQLDVVALFVLYLVQMTASGLQIVFNTDEVAFVQNLIYYLERSYRVPDFGMWERGSKYNNGSCELHSSSIGAAKAALESANGFNLFGTKKGAPWSVLWVDIDAHNRNRTVMDSLLPRESNSKSADSALIPTVSFPFFAVDKESLRLATLQKIISKLEGRYGMKRFKGDGYMTADEDRSRQHYQPAEIKMFNEIECEWPIFFVYLIIDGIINDNQKQVNEYSEKLKPLLVERHNNLKILPRFYYVSKENLEMERSAPGSMERESSFTLFEEPPVFLWGQAVFTICNLLTDGLITAHDLDPIKRYLPMVERHKVSMRYSTFSGVVSDTIIQVSLIAESKHLQTILSTYGFATQTPQQVEPIEIWPSQELLKVYLHLGANDKLGLSGRPKRPIGALGTCKIYSVHGRTVVCYPLMFDIGDFYMAFDTQTLIDELQHSLQFVSSYWRMPMRPLFIFLLREDVIEENRRGPMLEVLSAFKKGVWEGIKVCLGRVQSFIGSSVVENLEFARQDNLCTMEQDIIQPFTGKDSSFDGEVCILKRTASSFSNLTQISEDFDEELQRANAFRSRSTDDIVAHLRDFHSGASLALLFGELSKREGLHFDTGNGTCYDRLNKLCRKAAQQKLWSLVRYSASLCHKVVDSLAPSITSVLVHDKHVTLGVFGHEEVVISNPLPPSTIKDILYTLCTPHDERDACLQQELVLHVGAAINKQPKLFHGMLQVRIGWLAHAMRLLLKHRNVHYGSYDADDGGEAQSEDIHDLSPSAIKCLLHDVLTVEKHSDLTWLQKKQIAGALNKAPYDFYSKVWLILERSPEGFVINGHHLPQQPTLSDMGKNEVAWWKKVEAMFKGLHRPEFRHLIVEMLLVTAVVLERNPEFSFQTCTDIDAVVRSAIESYKTDNQFQEHISSSADDEVNDDIGLFCNLPPETSVRFMMQSVMKCLLGGSIKFTTDETCSVS</sequence>
<dbReference type="Gene3D" id="1.50.10.10">
    <property type="match status" value="1"/>
</dbReference>
<keyword evidence="7" id="KW-0636">Prenylation</keyword>
<comment type="subcellular location">
    <subcellularLocation>
        <location evidence="7">Cell membrane</location>
        <topology evidence="7">Lipid-anchor</topology>
        <orientation evidence="7">Cytoplasmic side</orientation>
    </subcellularLocation>
</comment>
<dbReference type="InterPro" id="IPR008928">
    <property type="entry name" value="6-hairpin_glycosidase_sf"/>
</dbReference>
<dbReference type="Pfam" id="PF19292">
    <property type="entry name" value="KPBB_C"/>
    <property type="match status" value="1"/>
</dbReference>
<keyword evidence="4 7" id="KW-0321">Glycogen metabolism</keyword>
<name>A0ABP0G030_CLALP</name>
<keyword evidence="6 7" id="KW-0119">Carbohydrate metabolism</keyword>
<comment type="function">
    <text evidence="1">Phosphorylase b kinase catalyzes the phosphorylation of serine in certain substrates, including troponin I. The alpha chain may bind calmodulin.</text>
</comment>
<evidence type="ECO:0000259" key="8">
    <source>
        <dbReference type="Pfam" id="PF00723"/>
    </source>
</evidence>
<feature type="domain" description="Phosphorylase b kinase regulatory subunit alpha/beta C-terminal" evidence="9">
    <location>
        <begin position="907"/>
        <end position="1073"/>
    </location>
</feature>
<accession>A0ABP0G030</accession>
<protein>
    <recommendedName>
        <fullName evidence="7">Phosphorylase b kinase regulatory subunit</fullName>
    </recommendedName>
</protein>
<keyword evidence="7" id="KW-0449">Lipoprotein</keyword>
<dbReference type="InterPro" id="IPR011613">
    <property type="entry name" value="GH15-like"/>
</dbReference>
<proteinExistence type="inferred from homology"/>
<dbReference type="Pfam" id="PF00723">
    <property type="entry name" value="Glyco_hydro_15"/>
    <property type="match status" value="1"/>
</dbReference>
<evidence type="ECO:0000256" key="3">
    <source>
        <dbReference type="ARBA" id="ARBA00007128"/>
    </source>
</evidence>
<evidence type="ECO:0000313" key="11">
    <source>
        <dbReference type="Proteomes" id="UP001642483"/>
    </source>
</evidence>
<keyword evidence="5 7" id="KW-0112">Calmodulin-binding</keyword>
<dbReference type="PANTHER" id="PTHR10749:SF8">
    <property type="entry name" value="PHOSPHORYLASE B KINASE REGULATORY SUBUNIT BETA"/>
    <property type="match status" value="1"/>
</dbReference>
<comment type="similarity">
    <text evidence="3 7">Belongs to the phosphorylase b kinase regulatory chain family.</text>
</comment>
<dbReference type="EMBL" id="CAWYQH010000099">
    <property type="protein sequence ID" value="CAK8685196.1"/>
    <property type="molecule type" value="Genomic_DNA"/>
</dbReference>
<reference evidence="10 11" key="1">
    <citation type="submission" date="2024-02" db="EMBL/GenBank/DDBJ databases">
        <authorList>
            <person name="Daric V."/>
            <person name="Darras S."/>
        </authorList>
    </citation>
    <scope>NUCLEOTIDE SEQUENCE [LARGE SCALE GENOMIC DNA]</scope>
</reference>
<evidence type="ECO:0000256" key="5">
    <source>
        <dbReference type="ARBA" id="ARBA00022860"/>
    </source>
</evidence>
<dbReference type="SUPFAM" id="SSF48208">
    <property type="entry name" value="Six-hairpin glycosidases"/>
    <property type="match status" value="1"/>
</dbReference>
<evidence type="ECO:0000256" key="1">
    <source>
        <dbReference type="ARBA" id="ARBA00002837"/>
    </source>
</evidence>
<dbReference type="InterPro" id="IPR008734">
    <property type="entry name" value="PHK_A/B_su"/>
</dbReference>
<evidence type="ECO:0000259" key="9">
    <source>
        <dbReference type="Pfam" id="PF19292"/>
    </source>
</evidence>
<keyword evidence="7" id="KW-0472">Membrane</keyword>
<feature type="domain" description="GH15-like" evidence="8">
    <location>
        <begin position="57"/>
        <end position="862"/>
    </location>
</feature>
<dbReference type="InterPro" id="IPR012341">
    <property type="entry name" value="6hp_glycosidase-like_sf"/>
</dbReference>
<evidence type="ECO:0000256" key="7">
    <source>
        <dbReference type="RuleBase" id="RU364123"/>
    </source>
</evidence>